<feature type="compositionally biased region" description="Polar residues" evidence="2">
    <location>
        <begin position="312"/>
        <end position="323"/>
    </location>
</feature>
<evidence type="ECO:0000256" key="1">
    <source>
        <dbReference type="ARBA" id="ARBA00008129"/>
    </source>
</evidence>
<organism evidence="4">
    <name type="scientific">uncultured organism</name>
    <dbReference type="NCBI Taxonomy" id="155900"/>
    <lineage>
        <taxon>unclassified sequences</taxon>
        <taxon>environmental samples</taxon>
    </lineage>
</organism>
<keyword evidence="4" id="KW-0378">Hydrolase</keyword>
<dbReference type="InterPro" id="IPR044149">
    <property type="entry name" value="Nitrilases_CHs"/>
</dbReference>
<dbReference type="InterPro" id="IPR003010">
    <property type="entry name" value="C-N_Hydrolase"/>
</dbReference>
<dbReference type="Gene3D" id="3.60.110.10">
    <property type="entry name" value="Carbon-nitrogen hydrolase"/>
    <property type="match status" value="1"/>
</dbReference>
<comment type="similarity">
    <text evidence="1">Belongs to the carbon-nitrogen hydrolase superfamily. Nitrilase family.</text>
</comment>
<feature type="region of interest" description="Disordered" evidence="2">
    <location>
        <begin position="312"/>
        <end position="342"/>
    </location>
</feature>
<dbReference type="Pfam" id="PF00795">
    <property type="entry name" value="CN_hydrolase"/>
    <property type="match status" value="1"/>
</dbReference>
<evidence type="ECO:0000259" key="3">
    <source>
        <dbReference type="PROSITE" id="PS50263"/>
    </source>
</evidence>
<feature type="domain" description="CN hydrolase" evidence="3">
    <location>
        <begin position="5"/>
        <end position="271"/>
    </location>
</feature>
<accession>Q6RWP9</accession>
<dbReference type="InterPro" id="IPR036526">
    <property type="entry name" value="C-N_Hydrolase_sf"/>
</dbReference>
<sequence>MANVVRAAAVQLSPVLGSREGTVEKVVAAIRDAASQGAQLCVFPETVVPYYPYFSFIRPPAAMGKDHMQLYEQAVVVPSPSTNAIAAAAKQHSIVVSIGVNERDHGTIYNTQLLFDADGTLVQRRRKITPTFHERMVWGQGDGSGLRCVDTQIGRIGSLACWEHYNPLARYALMADHEEIHVAMFPGSMVGQIFADQIQVTIRHHALESGCFVVNATGYLSKEQVAQLSQGTSLDAALTGGCYTAIVSPEGVVLGEPLTDGEGMVVADMDLSLITKRKRMMDSVGHYSRPELLSLLINRTPTHTAVDVEFNSNSESHHVSNTRTPKRTTGPRSNLQVAADRE</sequence>
<dbReference type="AlphaFoldDB" id="Q6RWP9"/>
<dbReference type="EC" id="3.5.5.7" evidence="4"/>
<reference evidence="4" key="1">
    <citation type="journal article" date="2004" name="Appl. Environ. Microbiol.">
        <title>Exploring nitrilase sequence space for enantioselective catalysis.</title>
        <authorList>
            <person name="Robertson D.E."/>
            <person name="Chaplin J.A."/>
            <person name="DeSantis G."/>
            <person name="Podar M."/>
            <person name="Madden M."/>
            <person name="Chi E."/>
            <person name="Richardson T."/>
            <person name="Milan A."/>
            <person name="Miller M."/>
            <person name="Weiner D.P."/>
            <person name="Wong K."/>
            <person name="McQuaid J."/>
            <person name="Farwell B."/>
            <person name="Preston L.A."/>
            <person name="Tan X."/>
            <person name="Snead M.A."/>
            <person name="Keller M."/>
            <person name="Mathur E."/>
            <person name="Kretz P.L."/>
            <person name="Burk M.J."/>
            <person name="Short J.M."/>
        </authorList>
    </citation>
    <scope>NUCLEOTIDE SEQUENCE</scope>
</reference>
<dbReference type="InterPro" id="IPR023919">
    <property type="entry name" value="Nitrilase"/>
</dbReference>
<evidence type="ECO:0000313" key="4">
    <source>
        <dbReference type="EMBL" id="AAR97400.1"/>
    </source>
</evidence>
<dbReference type="SUPFAM" id="SSF56317">
    <property type="entry name" value="Carbon-nitrogen hydrolase"/>
    <property type="match status" value="1"/>
</dbReference>
<dbReference type="GO" id="GO:0018762">
    <property type="term" value="F:aliphatic nitrilase activity"/>
    <property type="evidence" value="ECO:0007669"/>
    <property type="project" value="UniProtKB-EC"/>
</dbReference>
<dbReference type="PANTHER" id="PTHR46044">
    <property type="entry name" value="NITRILASE"/>
    <property type="match status" value="1"/>
</dbReference>
<dbReference type="PANTHER" id="PTHR46044:SF1">
    <property type="entry name" value="CN HYDROLASE DOMAIN-CONTAINING PROTEIN"/>
    <property type="match status" value="1"/>
</dbReference>
<evidence type="ECO:0000256" key="2">
    <source>
        <dbReference type="SAM" id="MobiDB-lite"/>
    </source>
</evidence>
<dbReference type="CDD" id="cd07564">
    <property type="entry name" value="nitrilases_CHs"/>
    <property type="match status" value="1"/>
</dbReference>
<dbReference type="EMBL" id="AY487453">
    <property type="protein sequence ID" value="AAR97400.1"/>
    <property type="molecule type" value="Genomic_DNA"/>
</dbReference>
<protein>
    <submittedName>
        <fullName evidence="4">Nitrilase</fullName>
        <ecNumber evidence="4">3.5.5.7</ecNumber>
    </submittedName>
</protein>
<gene>
    <name evidence="4" type="ORF">BD6899</name>
</gene>
<proteinExistence type="inferred from homology"/>
<name>Q6RWP9_9ZZZZ</name>
<dbReference type="NCBIfam" id="TIGR04048">
    <property type="entry name" value="nitrile_sll0784"/>
    <property type="match status" value="1"/>
</dbReference>
<dbReference type="PROSITE" id="PS50263">
    <property type="entry name" value="CN_HYDROLASE"/>
    <property type="match status" value="1"/>
</dbReference>